<sequence length="366" mass="40027">MQSLGQSTRQLQASRHSPLAFWSATSRRPVTASSSGNSTPATSALQSTDTRLLQEVLDELRTLNSRVSKLNKSVQRLETRVSDLYEFTSLPIIGAHFTNEFAESTEIRCAANLVDHILSLALNLDLPALKQRSALISILEEYVLKDRAGLRAAVKSLIDEACEEAGVCMVALPSNFASCSWDDIRSCLTELQLGYGSGGKGDERITNLMRLVDALETGLPPKPLPGFIEMATAMASGACASHTALDCRGRIDVRDTYIEFHIGAFKAATDGLPETCTSLKRAAALFVWAYRVLEPHVHTHSAGRKERDVEAIGYAFMVGKVSPADAQLKLYDDFTVDVAGRKMPGEIAYRYFSVRPTGLHEHYAKS</sequence>
<feature type="region of interest" description="Disordered" evidence="2">
    <location>
        <begin position="28"/>
        <end position="47"/>
    </location>
</feature>
<evidence type="ECO:0000313" key="3">
    <source>
        <dbReference type="EMBL" id="KAG2453943.1"/>
    </source>
</evidence>
<feature type="coiled-coil region" evidence="1">
    <location>
        <begin position="53"/>
        <end position="80"/>
    </location>
</feature>
<evidence type="ECO:0000256" key="1">
    <source>
        <dbReference type="SAM" id="Coils"/>
    </source>
</evidence>
<evidence type="ECO:0000313" key="4">
    <source>
        <dbReference type="Proteomes" id="UP000613740"/>
    </source>
</evidence>
<comment type="caution">
    <text evidence="3">The sequence shown here is derived from an EMBL/GenBank/DDBJ whole genome shotgun (WGS) entry which is preliminary data.</text>
</comment>
<gene>
    <name evidence="3" type="ORF">HYH02_002146</name>
</gene>
<reference evidence="3" key="1">
    <citation type="journal article" date="2020" name="bioRxiv">
        <title>Comparative genomics of Chlamydomonas.</title>
        <authorList>
            <person name="Craig R.J."/>
            <person name="Hasan A.R."/>
            <person name="Ness R.W."/>
            <person name="Keightley P.D."/>
        </authorList>
    </citation>
    <scope>NUCLEOTIDE SEQUENCE</scope>
    <source>
        <strain evidence="3">CCAP 11/173</strain>
    </source>
</reference>
<organism evidence="3 4">
    <name type="scientific">Chlamydomonas schloesseri</name>
    <dbReference type="NCBI Taxonomy" id="2026947"/>
    <lineage>
        <taxon>Eukaryota</taxon>
        <taxon>Viridiplantae</taxon>
        <taxon>Chlorophyta</taxon>
        <taxon>core chlorophytes</taxon>
        <taxon>Chlorophyceae</taxon>
        <taxon>CS clade</taxon>
        <taxon>Chlamydomonadales</taxon>
        <taxon>Chlamydomonadaceae</taxon>
        <taxon>Chlamydomonas</taxon>
    </lineage>
</organism>
<dbReference type="AlphaFoldDB" id="A0A835WTI9"/>
<dbReference type="EMBL" id="JAEHOD010000003">
    <property type="protein sequence ID" value="KAG2453943.1"/>
    <property type="molecule type" value="Genomic_DNA"/>
</dbReference>
<name>A0A835WTI9_9CHLO</name>
<keyword evidence="1" id="KW-0175">Coiled coil</keyword>
<keyword evidence="4" id="KW-1185">Reference proteome</keyword>
<protein>
    <submittedName>
        <fullName evidence="3">Uncharacterized protein</fullName>
    </submittedName>
</protein>
<evidence type="ECO:0000256" key="2">
    <source>
        <dbReference type="SAM" id="MobiDB-lite"/>
    </source>
</evidence>
<dbReference type="OrthoDB" id="533699at2759"/>
<accession>A0A835WTI9</accession>
<proteinExistence type="predicted"/>
<dbReference type="Proteomes" id="UP000613740">
    <property type="component" value="Unassembled WGS sequence"/>
</dbReference>